<gene>
    <name evidence="1" type="primary">jg1141</name>
    <name evidence="1" type="ORF">PAEG_LOCUS8020</name>
</gene>
<dbReference type="EMBL" id="CAKXAJ010023354">
    <property type="protein sequence ID" value="CAH2227643.1"/>
    <property type="molecule type" value="Genomic_DNA"/>
</dbReference>
<sequence>MSRAFWGSYYSSEMEKSERKLHRRSIRDASNPFEFPDAEFQHLFRMGKNCVLYSCEDLKEALTTKCCRWTTSAHKSQDHGCCSNNSQQITDPNYWSYCQYTNAKVHIIPGNRLPGKLWLEARSEAWKGRSTIDVQLVKTNYLDLEFIKNLNNQNSNGANDSKFCKYERRTTSDIKYGSNKIVNSCSTKKRKIYKYIF</sequence>
<dbReference type="AlphaFoldDB" id="A0A8S4R490"/>
<accession>A0A8S4R490</accession>
<comment type="caution">
    <text evidence="1">The sequence shown here is derived from an EMBL/GenBank/DDBJ whole genome shotgun (WGS) entry which is preliminary data.</text>
</comment>
<keyword evidence="2" id="KW-1185">Reference proteome</keyword>
<dbReference type="Proteomes" id="UP000838756">
    <property type="component" value="Unassembled WGS sequence"/>
</dbReference>
<organism evidence="1 2">
    <name type="scientific">Pararge aegeria aegeria</name>
    <dbReference type="NCBI Taxonomy" id="348720"/>
    <lineage>
        <taxon>Eukaryota</taxon>
        <taxon>Metazoa</taxon>
        <taxon>Ecdysozoa</taxon>
        <taxon>Arthropoda</taxon>
        <taxon>Hexapoda</taxon>
        <taxon>Insecta</taxon>
        <taxon>Pterygota</taxon>
        <taxon>Neoptera</taxon>
        <taxon>Endopterygota</taxon>
        <taxon>Lepidoptera</taxon>
        <taxon>Glossata</taxon>
        <taxon>Ditrysia</taxon>
        <taxon>Papilionoidea</taxon>
        <taxon>Nymphalidae</taxon>
        <taxon>Satyrinae</taxon>
        <taxon>Satyrini</taxon>
        <taxon>Parargina</taxon>
        <taxon>Pararge</taxon>
    </lineage>
</organism>
<dbReference type="OrthoDB" id="6509413at2759"/>
<protein>
    <submittedName>
        <fullName evidence="1">Jg1141 protein</fullName>
    </submittedName>
</protein>
<evidence type="ECO:0000313" key="2">
    <source>
        <dbReference type="Proteomes" id="UP000838756"/>
    </source>
</evidence>
<reference evidence="1" key="1">
    <citation type="submission" date="2022-03" db="EMBL/GenBank/DDBJ databases">
        <authorList>
            <person name="Lindestad O."/>
        </authorList>
    </citation>
    <scope>NUCLEOTIDE SEQUENCE</scope>
</reference>
<name>A0A8S4R490_9NEOP</name>
<evidence type="ECO:0000313" key="1">
    <source>
        <dbReference type="EMBL" id="CAH2227643.1"/>
    </source>
</evidence>
<proteinExistence type="predicted"/>